<keyword evidence="6" id="KW-1185">Reference proteome</keyword>
<dbReference type="CDD" id="cd11333">
    <property type="entry name" value="AmyAc_SI_OligoGlu_DGase"/>
    <property type="match status" value="1"/>
</dbReference>
<dbReference type="InterPro" id="IPR006047">
    <property type="entry name" value="GH13_cat_dom"/>
</dbReference>
<protein>
    <submittedName>
        <fullName evidence="5">Glycosidase Carbohydrate transport protein</fullName>
        <ecNumber evidence="5">3.2.1.10</ecNumber>
    </submittedName>
</protein>
<dbReference type="EC" id="3.2.1.10" evidence="5"/>
<dbReference type="NCBIfam" id="NF008183">
    <property type="entry name" value="PRK10933.1"/>
    <property type="match status" value="1"/>
</dbReference>
<evidence type="ECO:0000313" key="6">
    <source>
        <dbReference type="Proteomes" id="UP000005707"/>
    </source>
</evidence>
<dbReference type="GO" id="GO:0009313">
    <property type="term" value="P:oligosaccharide catabolic process"/>
    <property type="evidence" value="ECO:0007669"/>
    <property type="project" value="TreeGrafter"/>
</dbReference>
<dbReference type="EMBL" id="AFNU02000002">
    <property type="protein sequence ID" value="ERJ13057.1"/>
    <property type="molecule type" value="Genomic_DNA"/>
</dbReference>
<dbReference type="GO" id="GO:0004556">
    <property type="term" value="F:alpha-amylase activity"/>
    <property type="evidence" value="ECO:0007669"/>
    <property type="project" value="TreeGrafter"/>
</dbReference>
<accession>U2DXS5</accession>
<dbReference type="InterPro" id="IPR013780">
    <property type="entry name" value="Glyco_hydro_b"/>
</dbReference>
<evidence type="ECO:0000256" key="2">
    <source>
        <dbReference type="ARBA" id="ARBA00022801"/>
    </source>
</evidence>
<feature type="domain" description="Glycosyl hydrolase family 13 catalytic" evidence="4">
    <location>
        <begin position="13"/>
        <end position="417"/>
    </location>
</feature>
<dbReference type="InterPro" id="IPR017853">
    <property type="entry name" value="GH"/>
</dbReference>
<dbReference type="GO" id="GO:0004574">
    <property type="term" value="F:oligo-1,6-glucosidase activity"/>
    <property type="evidence" value="ECO:0007669"/>
    <property type="project" value="UniProtKB-EC"/>
</dbReference>
<keyword evidence="3 5" id="KW-0326">Glycosidase</keyword>
<reference evidence="5 6" key="2">
    <citation type="journal article" date="2013" name="PLoS ONE">
        <title>INDIGO - INtegrated Data Warehouse of MIcrobial GenOmes with Examples from the Red Sea Extremophiles.</title>
        <authorList>
            <person name="Alam I."/>
            <person name="Antunes A."/>
            <person name="Kamau A.A."/>
            <person name="Ba Alawi W."/>
            <person name="Kalkatawi M."/>
            <person name="Stingl U."/>
            <person name="Bajic V.B."/>
        </authorList>
    </citation>
    <scope>NUCLEOTIDE SEQUENCE [LARGE SCALE GENOMIC DNA]</scope>
    <source>
        <strain evidence="5 6">SSD-17B</strain>
    </source>
</reference>
<dbReference type="FunFam" id="3.20.20.80:FF:000064">
    <property type="entry name" value="Oligo-1,6-glucosidase"/>
    <property type="match status" value="1"/>
</dbReference>
<dbReference type="PANTHER" id="PTHR10357:SF179">
    <property type="entry name" value="NEUTRAL AND BASIC AMINO ACID TRANSPORT PROTEIN RBAT"/>
    <property type="match status" value="1"/>
</dbReference>
<dbReference type="InParanoid" id="U2DXS5"/>
<dbReference type="InterPro" id="IPR056300">
    <property type="entry name" value="SusG-like_C"/>
</dbReference>
<organism evidence="5 6">
    <name type="scientific">Haloplasma contractile SSD-17B</name>
    <dbReference type="NCBI Taxonomy" id="1033810"/>
    <lineage>
        <taxon>Bacteria</taxon>
        <taxon>Bacillati</taxon>
        <taxon>Mycoplasmatota</taxon>
        <taxon>Mollicutes</taxon>
        <taxon>Haloplasmatales</taxon>
        <taxon>Haloplasmataceae</taxon>
        <taxon>Haloplasma</taxon>
    </lineage>
</organism>
<dbReference type="SUPFAM" id="SSF51445">
    <property type="entry name" value="(Trans)glycosidases"/>
    <property type="match status" value="1"/>
</dbReference>
<evidence type="ECO:0000256" key="1">
    <source>
        <dbReference type="ARBA" id="ARBA00008061"/>
    </source>
</evidence>
<dbReference type="RefSeq" id="WP_008826933.1">
    <property type="nucleotide sequence ID" value="NZ_AFNU02000002.1"/>
</dbReference>
<evidence type="ECO:0000259" key="4">
    <source>
        <dbReference type="SMART" id="SM00642"/>
    </source>
</evidence>
<dbReference type="AlphaFoldDB" id="U2DXS5"/>
<gene>
    <name evidence="5" type="primary">malL</name>
    <name evidence="5" type="ORF">HLPCO_000666</name>
</gene>
<evidence type="ECO:0000256" key="3">
    <source>
        <dbReference type="ARBA" id="ARBA00023295"/>
    </source>
</evidence>
<dbReference type="SMART" id="SM00642">
    <property type="entry name" value="Aamy"/>
    <property type="match status" value="1"/>
</dbReference>
<dbReference type="InterPro" id="IPR045857">
    <property type="entry name" value="O16G_dom_2"/>
</dbReference>
<comment type="similarity">
    <text evidence="1">Belongs to the glycosyl hydrolase 13 family.</text>
</comment>
<dbReference type="Pfam" id="PF23915">
    <property type="entry name" value="SusG_C"/>
    <property type="match status" value="1"/>
</dbReference>
<dbReference type="PANTHER" id="PTHR10357">
    <property type="entry name" value="ALPHA-AMYLASE FAMILY MEMBER"/>
    <property type="match status" value="1"/>
</dbReference>
<evidence type="ECO:0000313" key="5">
    <source>
        <dbReference type="EMBL" id="ERJ13057.1"/>
    </source>
</evidence>
<name>U2DXS5_9MOLU</name>
<dbReference type="Gene3D" id="3.90.400.10">
    <property type="entry name" value="Oligo-1,6-glucosidase, Domain 2"/>
    <property type="match status" value="1"/>
</dbReference>
<dbReference type="eggNOG" id="COG0366">
    <property type="taxonomic scope" value="Bacteria"/>
</dbReference>
<dbReference type="FunFam" id="3.90.400.10:FF:000002">
    <property type="entry name" value="Sucrose isomerase"/>
    <property type="match status" value="1"/>
</dbReference>
<dbReference type="Gene3D" id="3.20.20.80">
    <property type="entry name" value="Glycosidases"/>
    <property type="match status" value="1"/>
</dbReference>
<sequence length="556" mass="65505">MERKWWMEAIGYQIYPKSFNDTNGDGIGDIKGVTEKLDYLNNLGINMVWLCPFYKSPMDDNGYDVSDYYDVDPMFGNLDELKELISEAHKRGIKIVADLVLNHTSDEHEWFVEARKSKDNKYRDYYIWADGRIDEKGNEIEPTNWASFFGGSCWKKDEQTGQYFMKIFSNKMPDLNWKNEALRKEMYKMANWWLDLGIDGFRVDAVAHLSKSEFVDSEMKANPYACDWGKFSNLPKAHDYLQEFYKEVLKDRDVMTVGEVGGGATCMDALKYSGYDQNEFNMVFNFDHNWSHNEDGTTNVKNLKEIFNKWQTGTFGKGWNPLYWLNHDHPRVLSHYGNTGEYRNESAKMLATALYFMWGTPFIYNGEEIGMTNYPFETLEDFNDVAIKNQYEYAKKEGLSEREYVKKVKNGSRDNARTPMQWSNKLNAGFTDGEPWFHVNPNYKTVNVESQLKDPNSILNYYKQVTHLRRHGDYKNIIVYGSYRLIDRKNKFVYSYIREYNKKKLLVITNFTDKLVKVSYKYQMVKKVLSNYNNAKIEDLRNHILRPYEALVLEIK</sequence>
<dbReference type="SUPFAM" id="SSF51011">
    <property type="entry name" value="Glycosyl hydrolase domain"/>
    <property type="match status" value="1"/>
</dbReference>
<dbReference type="Pfam" id="PF00128">
    <property type="entry name" value="Alpha-amylase"/>
    <property type="match status" value="1"/>
</dbReference>
<reference evidence="5 6" key="1">
    <citation type="journal article" date="2011" name="J. Bacteriol.">
        <title>Genome sequence of Haloplasma contractile, an unusual contractile bacterium from a deep-sea anoxic brine lake.</title>
        <authorList>
            <person name="Antunes A."/>
            <person name="Alam I."/>
            <person name="El Dorry H."/>
            <person name="Siam R."/>
            <person name="Robertson A."/>
            <person name="Bajic V.B."/>
            <person name="Stingl U."/>
        </authorList>
    </citation>
    <scope>NUCLEOTIDE SEQUENCE [LARGE SCALE GENOMIC DNA]</scope>
    <source>
        <strain evidence="5 6">SSD-17B</strain>
    </source>
</reference>
<dbReference type="STRING" id="1033810.HLPCO_000666"/>
<dbReference type="Proteomes" id="UP000005707">
    <property type="component" value="Unassembled WGS sequence"/>
</dbReference>
<keyword evidence="2 5" id="KW-0378">Hydrolase</keyword>
<proteinExistence type="inferred from homology"/>
<comment type="caution">
    <text evidence="5">The sequence shown here is derived from an EMBL/GenBank/DDBJ whole genome shotgun (WGS) entry which is preliminary data.</text>
</comment>
<dbReference type="Gene3D" id="2.60.40.1180">
    <property type="entry name" value="Golgi alpha-mannosidase II"/>
    <property type="match status" value="1"/>
</dbReference>